<organism evidence="9 10">
    <name type="scientific">Anaerostipes rhamnosivorans</name>
    <dbReference type="NCBI Taxonomy" id="1229621"/>
    <lineage>
        <taxon>Bacteria</taxon>
        <taxon>Bacillati</taxon>
        <taxon>Bacillota</taxon>
        <taxon>Clostridia</taxon>
        <taxon>Lachnospirales</taxon>
        <taxon>Lachnospiraceae</taxon>
        <taxon>Anaerostipes</taxon>
    </lineage>
</organism>
<evidence type="ECO:0000259" key="8">
    <source>
        <dbReference type="Pfam" id="PF10502"/>
    </source>
</evidence>
<name>A0A4V1EFY8_9FIRM</name>
<evidence type="ECO:0000256" key="3">
    <source>
        <dbReference type="ARBA" id="ARBA00009370"/>
    </source>
</evidence>
<dbReference type="AlphaFoldDB" id="A0A4V1EFY8"/>
<evidence type="ECO:0000256" key="5">
    <source>
        <dbReference type="ARBA" id="ARBA00022801"/>
    </source>
</evidence>
<dbReference type="PANTHER" id="PTHR43390:SF1">
    <property type="entry name" value="CHLOROPLAST PROCESSING PEPTIDASE"/>
    <property type="match status" value="1"/>
</dbReference>
<dbReference type="CDD" id="cd06530">
    <property type="entry name" value="S26_SPase_I"/>
    <property type="match status" value="1"/>
</dbReference>
<keyword evidence="7" id="KW-0645">Protease</keyword>
<feature type="active site" evidence="6">
    <location>
        <position position="93"/>
    </location>
</feature>
<dbReference type="Proteomes" id="UP000298653">
    <property type="component" value="Chromosome"/>
</dbReference>
<comment type="catalytic activity">
    <reaction evidence="1 7">
        <text>Cleavage of hydrophobic, N-terminal signal or leader sequences from secreted and periplasmic proteins.</text>
        <dbReference type="EC" id="3.4.21.89"/>
    </reaction>
</comment>
<dbReference type="InterPro" id="IPR019533">
    <property type="entry name" value="Peptidase_S26"/>
</dbReference>
<dbReference type="NCBIfam" id="TIGR02227">
    <property type="entry name" value="sigpep_I_bact"/>
    <property type="match status" value="1"/>
</dbReference>
<dbReference type="SUPFAM" id="SSF51306">
    <property type="entry name" value="LexA/Signal peptidase"/>
    <property type="match status" value="1"/>
</dbReference>
<comment type="similarity">
    <text evidence="3 7">Belongs to the peptidase S26 family.</text>
</comment>
<dbReference type="GO" id="GO:0006465">
    <property type="term" value="P:signal peptide processing"/>
    <property type="evidence" value="ECO:0007669"/>
    <property type="project" value="InterPro"/>
</dbReference>
<dbReference type="EMBL" id="CP040058">
    <property type="protein sequence ID" value="QCP34230.1"/>
    <property type="molecule type" value="Genomic_DNA"/>
</dbReference>
<keyword evidence="7" id="KW-0472">Membrane</keyword>
<dbReference type="RefSeq" id="WP_137327802.1">
    <property type="nucleotide sequence ID" value="NZ_CP040058.1"/>
</dbReference>
<keyword evidence="5 7" id="KW-0378">Hydrolase</keyword>
<accession>A0A4V1EFY8</accession>
<sequence length="184" mass="21460">MEKEQEQENKKKQNFRKEVRSWIVCIVATLAITLFITNFVIVNASIPSGSMENTIMTGDKLIAFRTAYLFGEPKRGDVIIFKYPDDETEWYIKRVIALPGETIEVKDGKVYINKSKKPLKEPYIKEEPVDDFGPYKVPDNGYFVMGDNRNSSNDAREWQTHYVTREEIIGKASFRYYPSPKWIK</sequence>
<dbReference type="Gene3D" id="2.10.109.10">
    <property type="entry name" value="Umud Fragment, subunit A"/>
    <property type="match status" value="1"/>
</dbReference>
<evidence type="ECO:0000256" key="4">
    <source>
        <dbReference type="ARBA" id="ARBA00013208"/>
    </source>
</evidence>
<dbReference type="GO" id="GO:0005886">
    <property type="term" value="C:plasma membrane"/>
    <property type="evidence" value="ECO:0007669"/>
    <property type="project" value="UniProtKB-SubCell"/>
</dbReference>
<dbReference type="PROSITE" id="PS00760">
    <property type="entry name" value="SPASE_I_2"/>
    <property type="match status" value="1"/>
</dbReference>
<keyword evidence="7" id="KW-0812">Transmembrane</keyword>
<reference evidence="9 10" key="1">
    <citation type="submission" date="2019-05" db="EMBL/GenBank/DDBJ databases">
        <title>Complete genome sequencing of Anaerostipes rhamnosivorans.</title>
        <authorList>
            <person name="Bui T.P.N."/>
            <person name="de Vos W.M."/>
        </authorList>
    </citation>
    <scope>NUCLEOTIDE SEQUENCE [LARGE SCALE GENOMIC DNA]</scope>
    <source>
        <strain evidence="9 10">1y2</strain>
    </source>
</reference>
<dbReference type="InterPro" id="IPR036286">
    <property type="entry name" value="LexA/Signal_pep-like_sf"/>
</dbReference>
<feature type="active site" evidence="6">
    <location>
        <position position="50"/>
    </location>
</feature>
<dbReference type="InterPro" id="IPR019757">
    <property type="entry name" value="Pept_S26A_signal_pept_1_Lys-AS"/>
</dbReference>
<evidence type="ECO:0000256" key="2">
    <source>
        <dbReference type="ARBA" id="ARBA00004401"/>
    </source>
</evidence>
<dbReference type="Pfam" id="PF10502">
    <property type="entry name" value="Peptidase_S26"/>
    <property type="match status" value="1"/>
</dbReference>
<keyword evidence="10" id="KW-1185">Reference proteome</keyword>
<evidence type="ECO:0000313" key="9">
    <source>
        <dbReference type="EMBL" id="QCP34230.1"/>
    </source>
</evidence>
<dbReference type="EC" id="3.4.21.89" evidence="4 7"/>
<dbReference type="OrthoDB" id="9802919at2"/>
<feature type="domain" description="Peptidase S26" evidence="8">
    <location>
        <begin position="20"/>
        <end position="177"/>
    </location>
</feature>
<feature type="transmembrane region" description="Helical" evidence="7">
    <location>
        <begin position="21"/>
        <end position="41"/>
    </location>
</feature>
<dbReference type="InterPro" id="IPR000223">
    <property type="entry name" value="Pept_S26A_signal_pept_1"/>
</dbReference>
<dbReference type="GO" id="GO:0009003">
    <property type="term" value="F:signal peptidase activity"/>
    <property type="evidence" value="ECO:0007669"/>
    <property type="project" value="UniProtKB-EC"/>
</dbReference>
<gene>
    <name evidence="9" type="ORF">AR1Y2_0776</name>
</gene>
<keyword evidence="7" id="KW-1133">Transmembrane helix</keyword>
<dbReference type="GO" id="GO:0004252">
    <property type="term" value="F:serine-type endopeptidase activity"/>
    <property type="evidence" value="ECO:0007669"/>
    <property type="project" value="InterPro"/>
</dbReference>
<comment type="subcellular location">
    <subcellularLocation>
        <location evidence="2">Cell membrane</location>
        <topology evidence="2">Single-pass type II membrane protein</topology>
    </subcellularLocation>
    <subcellularLocation>
        <location evidence="7">Membrane</location>
        <topology evidence="7">Single-pass type II membrane protein</topology>
    </subcellularLocation>
</comment>
<evidence type="ECO:0000256" key="6">
    <source>
        <dbReference type="PIRSR" id="PIRSR600223-1"/>
    </source>
</evidence>
<evidence type="ECO:0000313" key="10">
    <source>
        <dbReference type="Proteomes" id="UP000298653"/>
    </source>
</evidence>
<evidence type="ECO:0000256" key="1">
    <source>
        <dbReference type="ARBA" id="ARBA00000677"/>
    </source>
</evidence>
<dbReference type="PANTHER" id="PTHR43390">
    <property type="entry name" value="SIGNAL PEPTIDASE I"/>
    <property type="match status" value="1"/>
</dbReference>
<proteinExistence type="inferred from homology"/>
<dbReference type="KEGG" id="arf:AR1Y2_0776"/>
<protein>
    <recommendedName>
        <fullName evidence="4 7">Signal peptidase I</fullName>
        <ecNumber evidence="4 7">3.4.21.89</ecNumber>
    </recommendedName>
</protein>
<evidence type="ECO:0000256" key="7">
    <source>
        <dbReference type="RuleBase" id="RU362042"/>
    </source>
</evidence>
<dbReference type="PRINTS" id="PR00727">
    <property type="entry name" value="LEADERPTASE"/>
</dbReference>